<organism evidence="7 8">
    <name type="scientific">Candidatus Uhrbacteria bacterium GW2011_GWC1_41_20</name>
    <dbReference type="NCBI Taxonomy" id="1618983"/>
    <lineage>
        <taxon>Bacteria</taxon>
        <taxon>Candidatus Uhriibacteriota</taxon>
    </lineage>
</organism>
<comment type="caution">
    <text evidence="7">The sequence shown here is derived from an EMBL/GenBank/DDBJ whole genome shotgun (WGS) entry which is preliminary data.</text>
</comment>
<reference evidence="7 8" key="1">
    <citation type="journal article" date="2015" name="Nature">
        <title>rRNA introns, odd ribosomes, and small enigmatic genomes across a large radiation of phyla.</title>
        <authorList>
            <person name="Brown C.T."/>
            <person name="Hug L.A."/>
            <person name="Thomas B.C."/>
            <person name="Sharon I."/>
            <person name="Castelle C.J."/>
            <person name="Singh A."/>
            <person name="Wilkins M.J."/>
            <person name="Williams K.H."/>
            <person name="Banfield J.F."/>
        </authorList>
    </citation>
    <scope>NUCLEOTIDE SEQUENCE [LARGE SCALE GENOMIC DNA]</scope>
</reference>
<dbReference type="EMBL" id="LCAW01000023">
    <property type="protein sequence ID" value="KKR97860.1"/>
    <property type="molecule type" value="Genomic_DNA"/>
</dbReference>
<evidence type="ECO:0000313" key="7">
    <source>
        <dbReference type="EMBL" id="KKR97860.1"/>
    </source>
</evidence>
<dbReference type="Gene3D" id="3.30.750.200">
    <property type="match status" value="1"/>
</dbReference>
<dbReference type="PANTHER" id="PTHR43409:SF7">
    <property type="entry name" value="BLL1977 PROTEIN"/>
    <property type="match status" value="1"/>
</dbReference>
<evidence type="ECO:0000256" key="1">
    <source>
        <dbReference type="ARBA" id="ARBA00001966"/>
    </source>
</evidence>
<keyword evidence="2" id="KW-0949">S-adenosyl-L-methionine</keyword>
<feature type="domain" description="Elp3/MiaA/NifB-like radical SAM core" evidence="6">
    <location>
        <begin position="189"/>
        <end position="400"/>
    </location>
</feature>
<dbReference type="GO" id="GO:0051536">
    <property type="term" value="F:iron-sulfur cluster binding"/>
    <property type="evidence" value="ECO:0007669"/>
    <property type="project" value="UniProtKB-KW"/>
</dbReference>
<sequence>MATVHFVFPRIQSRWPTSLVGVAASSSIVSLYSYANSIGWGLYDSGRCWDSSFHTHDEIFGEIVSGDLVCVTSTLTNIREGLEILRGAKLKGAVTAIGGPWATARGKEILVHHPWIDHVVVGEGELPLKAILNGSAPRGICRVRALELSGLPVPNYDGWQKPLLKWYADNYRAMIRSGEYGPAPKEIPAYAFYQSARGCIQIPRCAFCGVRTGDWLSPRTADQFYADIRVVRDANGGHVHIFDASDSFTSCINRFGSSGHATDGVTFTVFARTDEITPRIASILRRLGVTKVSLGIESGNNGALGALGKHTTVRQNHATVHYLAQEGINVYINYLYGVPEETSASLAQTVQHVLNLCEEGCVYRAKGRVVTPLPGSRWYRELVRAHPELDTGSYIIDTEALVKSWLAERTNIGLDDIEKAHKVFTDGAKECGVTFSNQTAVWFG</sequence>
<dbReference type="InterPro" id="IPR058240">
    <property type="entry name" value="rSAM_sf"/>
</dbReference>
<dbReference type="Pfam" id="PF04055">
    <property type="entry name" value="Radical_SAM"/>
    <property type="match status" value="1"/>
</dbReference>
<dbReference type="SFLD" id="SFLDS00029">
    <property type="entry name" value="Radical_SAM"/>
    <property type="match status" value="1"/>
</dbReference>
<keyword evidence="4" id="KW-0408">Iron</keyword>
<dbReference type="GO" id="GO:0046872">
    <property type="term" value="F:metal ion binding"/>
    <property type="evidence" value="ECO:0007669"/>
    <property type="project" value="UniProtKB-KW"/>
</dbReference>
<gene>
    <name evidence="7" type="ORF">UU50_C0023G0006</name>
</gene>
<dbReference type="Proteomes" id="UP000033930">
    <property type="component" value="Unassembled WGS sequence"/>
</dbReference>
<dbReference type="Gene3D" id="3.40.50.280">
    <property type="entry name" value="Cobalamin-binding domain"/>
    <property type="match status" value="1"/>
</dbReference>
<evidence type="ECO:0000256" key="2">
    <source>
        <dbReference type="ARBA" id="ARBA00022691"/>
    </source>
</evidence>
<dbReference type="AlphaFoldDB" id="A0A0G0XM40"/>
<dbReference type="GO" id="GO:0005829">
    <property type="term" value="C:cytosol"/>
    <property type="evidence" value="ECO:0007669"/>
    <property type="project" value="TreeGrafter"/>
</dbReference>
<dbReference type="InterPro" id="IPR006638">
    <property type="entry name" value="Elp3/MiaA/NifB-like_rSAM"/>
</dbReference>
<evidence type="ECO:0000256" key="5">
    <source>
        <dbReference type="ARBA" id="ARBA00023014"/>
    </source>
</evidence>
<protein>
    <submittedName>
        <fullName evidence="7">Radical SAM domain protein</fullName>
    </submittedName>
</protein>
<keyword evidence="3" id="KW-0479">Metal-binding</keyword>
<dbReference type="SFLD" id="SFLDG01082">
    <property type="entry name" value="B12-binding_domain_containing"/>
    <property type="match status" value="1"/>
</dbReference>
<evidence type="ECO:0000256" key="4">
    <source>
        <dbReference type="ARBA" id="ARBA00023004"/>
    </source>
</evidence>
<dbReference type="PANTHER" id="PTHR43409">
    <property type="entry name" value="ANAEROBIC MAGNESIUM-PROTOPORPHYRIN IX MONOMETHYL ESTER CYCLASE-RELATED"/>
    <property type="match status" value="1"/>
</dbReference>
<name>A0A0G0XM40_9BACT</name>
<dbReference type="SMART" id="SM00729">
    <property type="entry name" value="Elp3"/>
    <property type="match status" value="1"/>
</dbReference>
<dbReference type="InterPro" id="IPR007197">
    <property type="entry name" value="rSAM"/>
</dbReference>
<comment type="cofactor">
    <cofactor evidence="1">
        <name>[4Fe-4S] cluster</name>
        <dbReference type="ChEBI" id="CHEBI:49883"/>
    </cofactor>
</comment>
<evidence type="ECO:0000313" key="8">
    <source>
        <dbReference type="Proteomes" id="UP000033930"/>
    </source>
</evidence>
<keyword evidence="5" id="KW-0411">Iron-sulfur</keyword>
<accession>A0A0G0XM40</accession>
<proteinExistence type="predicted"/>
<dbReference type="SUPFAM" id="SSF102114">
    <property type="entry name" value="Radical SAM enzymes"/>
    <property type="match status" value="1"/>
</dbReference>
<dbReference type="GO" id="GO:0003824">
    <property type="term" value="F:catalytic activity"/>
    <property type="evidence" value="ECO:0007669"/>
    <property type="project" value="InterPro"/>
</dbReference>
<evidence type="ECO:0000259" key="6">
    <source>
        <dbReference type="SMART" id="SM00729"/>
    </source>
</evidence>
<evidence type="ECO:0000256" key="3">
    <source>
        <dbReference type="ARBA" id="ARBA00022723"/>
    </source>
</evidence>
<dbReference type="InterPro" id="IPR051198">
    <property type="entry name" value="BchE-like"/>
</dbReference>